<feature type="compositionally biased region" description="Polar residues" evidence="1">
    <location>
        <begin position="17"/>
        <end position="31"/>
    </location>
</feature>
<name>A0A8T1BUD9_9STRA</name>
<evidence type="ECO:0000256" key="1">
    <source>
        <dbReference type="SAM" id="MobiDB-lite"/>
    </source>
</evidence>
<organism evidence="2 3">
    <name type="scientific">Phytophthora cactorum</name>
    <dbReference type="NCBI Taxonomy" id="29920"/>
    <lineage>
        <taxon>Eukaryota</taxon>
        <taxon>Sar</taxon>
        <taxon>Stramenopiles</taxon>
        <taxon>Oomycota</taxon>
        <taxon>Peronosporomycetes</taxon>
        <taxon>Peronosporales</taxon>
        <taxon>Peronosporaceae</taxon>
        <taxon>Phytophthora</taxon>
    </lineage>
</organism>
<gene>
    <name evidence="2" type="ORF">PC117_g20406</name>
</gene>
<dbReference type="Proteomes" id="UP000736787">
    <property type="component" value="Unassembled WGS sequence"/>
</dbReference>
<protein>
    <submittedName>
        <fullName evidence="2">Uncharacterized protein</fullName>
    </submittedName>
</protein>
<reference evidence="2" key="1">
    <citation type="submission" date="2018-10" db="EMBL/GenBank/DDBJ databases">
        <title>Effector identification in a new, highly contiguous assembly of the strawberry crown rot pathogen Phytophthora cactorum.</title>
        <authorList>
            <person name="Armitage A.D."/>
            <person name="Nellist C.F."/>
            <person name="Bates H."/>
            <person name="Vickerstaff R.J."/>
            <person name="Harrison R.J."/>
        </authorList>
    </citation>
    <scope>NUCLEOTIDE SEQUENCE</scope>
    <source>
        <strain evidence="2">4040</strain>
    </source>
</reference>
<comment type="caution">
    <text evidence="2">The sequence shown here is derived from an EMBL/GenBank/DDBJ whole genome shotgun (WGS) entry which is preliminary data.</text>
</comment>
<proteinExistence type="predicted"/>
<dbReference type="AlphaFoldDB" id="A0A8T1BUD9"/>
<feature type="region of interest" description="Disordered" evidence="1">
    <location>
        <begin position="1"/>
        <end position="31"/>
    </location>
</feature>
<dbReference type="EMBL" id="RCMK01000948">
    <property type="protein sequence ID" value="KAG2906741.1"/>
    <property type="molecule type" value="Genomic_DNA"/>
</dbReference>
<evidence type="ECO:0000313" key="2">
    <source>
        <dbReference type="EMBL" id="KAG2906741.1"/>
    </source>
</evidence>
<accession>A0A8T1BUD9</accession>
<sequence>MMSRTNEILVQEEAPGAQSTAVNSRQRLQAT</sequence>
<evidence type="ECO:0000313" key="3">
    <source>
        <dbReference type="Proteomes" id="UP000736787"/>
    </source>
</evidence>